<protein>
    <submittedName>
        <fullName evidence="1">Transcription activator effector binding protein</fullName>
    </submittedName>
</protein>
<dbReference type="EMBL" id="JALP01000121">
    <property type="protein sequence ID" value="THG90756.1"/>
    <property type="molecule type" value="Genomic_DNA"/>
</dbReference>
<dbReference type="AlphaFoldDB" id="A0A4S4JZL7"/>
<organism evidence="1 2">
    <name type="scientific">Alkalihalobacillus alcalophilus ATCC 27647 = CGMCC 1.3604</name>
    <dbReference type="NCBI Taxonomy" id="1218173"/>
    <lineage>
        <taxon>Bacteria</taxon>
        <taxon>Bacillati</taxon>
        <taxon>Bacillota</taxon>
        <taxon>Bacilli</taxon>
        <taxon>Bacillales</taxon>
        <taxon>Bacillaceae</taxon>
        <taxon>Alkalihalobacillus</taxon>
    </lineage>
</organism>
<dbReference type="InterPro" id="IPR011256">
    <property type="entry name" value="Reg_factor_effector_dom_sf"/>
</dbReference>
<dbReference type="PANTHER" id="PTHR36444:SF2">
    <property type="entry name" value="TRANSCRIPTIONAL REGULATOR PROTEIN YOBU-RELATED"/>
    <property type="match status" value="1"/>
</dbReference>
<proteinExistence type="predicted"/>
<dbReference type="RefSeq" id="WP_003323463.1">
    <property type="nucleotide sequence ID" value="NZ_ALPT02000021.1"/>
</dbReference>
<gene>
    <name evidence="1" type="ORF">AJ85_08990</name>
</gene>
<name>A0A4S4JZL7_ALKAL</name>
<dbReference type="SUPFAM" id="SSF55136">
    <property type="entry name" value="Probable bacterial effector-binding domain"/>
    <property type="match status" value="1"/>
</dbReference>
<comment type="caution">
    <text evidence="1">The sequence shown here is derived from an EMBL/GenBank/DDBJ whole genome shotgun (WGS) entry which is preliminary data.</text>
</comment>
<evidence type="ECO:0000313" key="1">
    <source>
        <dbReference type="EMBL" id="THG90756.1"/>
    </source>
</evidence>
<accession>A0A4S4JZL7</accession>
<dbReference type="Gene3D" id="3.20.80.10">
    <property type="entry name" value="Regulatory factor, effector binding domain"/>
    <property type="match status" value="1"/>
</dbReference>
<reference evidence="1 2" key="1">
    <citation type="submission" date="2014-01" db="EMBL/GenBank/DDBJ databases">
        <title>Draft genome sequencing of Bacillus alcalophilus CGMCC 1.3604.</title>
        <authorList>
            <person name="Yang J."/>
            <person name="Diao L."/>
            <person name="Yang S."/>
        </authorList>
    </citation>
    <scope>NUCLEOTIDE SEQUENCE [LARGE SCALE GENOMIC DNA]</scope>
    <source>
        <strain evidence="1 2">CGMCC 1.3604</strain>
    </source>
</reference>
<dbReference type="OrthoDB" id="3173400at2"/>
<dbReference type="InterPro" id="IPR053182">
    <property type="entry name" value="YobU-like_regulator"/>
</dbReference>
<dbReference type="PANTHER" id="PTHR36444">
    <property type="entry name" value="TRANSCRIPTIONAL REGULATOR PROTEIN YOBU-RELATED"/>
    <property type="match status" value="1"/>
</dbReference>
<sequence>MKLSIINSIRTNNFHDQQILQRITEMWKEAYNKLNEKDCIKYGVYYEYESNYKGDYSLSVAVENNNAGPFIEIPKSESYDIFKVDTTEEQGIFNTWKKIWEQEEAGTLERAYSYDFEKYYPNGEIEIHIAIVTSNPSFT</sequence>
<dbReference type="Proteomes" id="UP000297014">
    <property type="component" value="Unassembled WGS sequence"/>
</dbReference>
<evidence type="ECO:0000313" key="2">
    <source>
        <dbReference type="Proteomes" id="UP000297014"/>
    </source>
</evidence>